<accession>E9SX20</accession>
<keyword evidence="1" id="KW-0472">Membrane</keyword>
<protein>
    <submittedName>
        <fullName evidence="2">Uncharacterized protein</fullName>
    </submittedName>
</protein>
<evidence type="ECO:0000256" key="1">
    <source>
        <dbReference type="SAM" id="Phobius"/>
    </source>
</evidence>
<dbReference type="Proteomes" id="UP000004245">
    <property type="component" value="Unassembled WGS sequence"/>
</dbReference>
<dbReference type="EMBL" id="ADNW02000004">
    <property type="protein sequence ID" value="EGD25700.1"/>
    <property type="molecule type" value="Genomic_DNA"/>
</dbReference>
<gene>
    <name evidence="2" type="ORF">HMPREF0724_10670</name>
</gene>
<feature type="transmembrane region" description="Helical" evidence="1">
    <location>
        <begin position="76"/>
        <end position="96"/>
    </location>
</feature>
<keyword evidence="1" id="KW-0812">Transmembrane</keyword>
<dbReference type="HOGENOM" id="CLU_185312_0_0_11"/>
<keyword evidence="3" id="KW-1185">Reference proteome</keyword>
<organism evidence="2 3">
    <name type="scientific">Prescottella equi ATCC 33707</name>
    <dbReference type="NCBI Taxonomy" id="525370"/>
    <lineage>
        <taxon>Bacteria</taxon>
        <taxon>Bacillati</taxon>
        <taxon>Actinomycetota</taxon>
        <taxon>Actinomycetes</taxon>
        <taxon>Mycobacteriales</taxon>
        <taxon>Nocardiaceae</taxon>
        <taxon>Prescottella</taxon>
    </lineage>
</organism>
<evidence type="ECO:0000313" key="2">
    <source>
        <dbReference type="EMBL" id="EGD25700.1"/>
    </source>
</evidence>
<proteinExistence type="predicted"/>
<comment type="caution">
    <text evidence="2">The sequence shown here is derived from an EMBL/GenBank/DDBJ whole genome shotgun (WGS) entry which is preliminary data.</text>
</comment>
<keyword evidence="1" id="KW-1133">Transmembrane helix</keyword>
<dbReference type="AlphaFoldDB" id="E9SX20"/>
<evidence type="ECO:0000313" key="3">
    <source>
        <dbReference type="Proteomes" id="UP000004245"/>
    </source>
</evidence>
<sequence length="106" mass="11520">MYVWTSYTRPTSCIRTLVADVFYPVLTMNLLVVAGAWCLAKPSRPAALCLAALAVAWVFGNGPLEGTVLWTLNPGHGLTVSDLLSAAAIVVAVWTWRRASDSDRRK</sequence>
<name>E9SX20_RHOHA</name>
<reference evidence="2" key="1">
    <citation type="submission" date="2011-01" db="EMBL/GenBank/DDBJ databases">
        <authorList>
            <person name="Muzny D."/>
            <person name="Qin X."/>
            <person name="Buhay C."/>
            <person name="Dugan-Rocha S."/>
            <person name="Ding Y."/>
            <person name="Chen G."/>
            <person name="Hawes A."/>
            <person name="Holder M."/>
            <person name="Jhangiani S."/>
            <person name="Johnson A."/>
            <person name="Khan Z."/>
            <person name="Li Z."/>
            <person name="Liu W."/>
            <person name="Liu X."/>
            <person name="Perez L."/>
            <person name="Shen H."/>
            <person name="Wang Q."/>
            <person name="Watt J."/>
            <person name="Xi L."/>
            <person name="Xin Y."/>
            <person name="Zhou J."/>
            <person name="Deng J."/>
            <person name="Jiang H."/>
            <person name="Liu Y."/>
            <person name="Qu J."/>
            <person name="Song X.-Z."/>
            <person name="Zhang L."/>
            <person name="Villasana D."/>
            <person name="Johnson A."/>
            <person name="Liu J."/>
            <person name="Liyanage D."/>
            <person name="Lorensuhewa L."/>
            <person name="Robinson T."/>
            <person name="Song A."/>
            <person name="Song B.-B."/>
            <person name="Dinh H."/>
            <person name="Thornton R."/>
            <person name="Coyle M."/>
            <person name="Francisco L."/>
            <person name="Jackson L."/>
            <person name="Javaid M."/>
            <person name="Korchina V."/>
            <person name="Kovar C."/>
            <person name="Mata R."/>
            <person name="Mathew T."/>
            <person name="Ngo R."/>
            <person name="Nguyen L."/>
            <person name="Nguyen N."/>
            <person name="Okwuonu G."/>
            <person name="Ongeri F."/>
            <person name="Pham C."/>
            <person name="Simmons D."/>
            <person name="Wilczek-Boney K."/>
            <person name="Hale W."/>
            <person name="Jakkamsetti A."/>
            <person name="Pham P."/>
            <person name="Ruth R."/>
            <person name="San Lucas F."/>
            <person name="Warren J."/>
            <person name="Zhang J."/>
            <person name="Zhao Z."/>
            <person name="Zhou C."/>
            <person name="Zhu D."/>
            <person name="Lee S."/>
            <person name="Bess C."/>
            <person name="Blankenburg K."/>
            <person name="Forbes L."/>
            <person name="Fu Q."/>
            <person name="Gubbala S."/>
            <person name="Hirani K."/>
            <person name="Jayaseelan J.C."/>
            <person name="Lara F."/>
            <person name="Munidasa M."/>
            <person name="Palculict T."/>
            <person name="Patil S."/>
            <person name="Pu L.-L."/>
            <person name="Saada N."/>
            <person name="Tang L."/>
            <person name="Weissenberger G."/>
            <person name="Zhu Y."/>
            <person name="Hemphill L."/>
            <person name="Shang Y."/>
            <person name="Youmans B."/>
            <person name="Ayvaz T."/>
            <person name="Ross M."/>
            <person name="Santibanez J."/>
            <person name="Aqrawi P."/>
            <person name="Gross S."/>
            <person name="Joshi V."/>
            <person name="Fowler G."/>
            <person name="Nazareth L."/>
            <person name="Reid J."/>
            <person name="Worley K."/>
            <person name="Petrosino J."/>
            <person name="Highlander S."/>
            <person name="Gibbs R."/>
        </authorList>
    </citation>
    <scope>NUCLEOTIDE SEQUENCE [LARGE SCALE GENOMIC DNA]</scope>
    <source>
        <strain evidence="2">ATCC 33707</strain>
    </source>
</reference>
<feature type="transmembrane region" description="Helical" evidence="1">
    <location>
        <begin position="21"/>
        <end position="39"/>
    </location>
</feature>